<sequence length="86" mass="9298">MLAPDGPAGRALLTESLHKKVMRARKTKSSGASNGCGGKSKHGRARRPQTMSFNRSRTTIMEAPLVVQHSAAGARDRLVFPWELLG</sequence>
<name>A0A843TGX7_COLES</name>
<evidence type="ECO:0000256" key="1">
    <source>
        <dbReference type="SAM" id="MobiDB-lite"/>
    </source>
</evidence>
<protein>
    <submittedName>
        <fullName evidence="2">Uncharacterized protein</fullName>
    </submittedName>
</protein>
<proteinExistence type="predicted"/>
<evidence type="ECO:0000313" key="2">
    <source>
        <dbReference type="EMBL" id="MQL70031.1"/>
    </source>
</evidence>
<organism evidence="2 3">
    <name type="scientific">Colocasia esculenta</name>
    <name type="common">Wild taro</name>
    <name type="synonym">Arum esculentum</name>
    <dbReference type="NCBI Taxonomy" id="4460"/>
    <lineage>
        <taxon>Eukaryota</taxon>
        <taxon>Viridiplantae</taxon>
        <taxon>Streptophyta</taxon>
        <taxon>Embryophyta</taxon>
        <taxon>Tracheophyta</taxon>
        <taxon>Spermatophyta</taxon>
        <taxon>Magnoliopsida</taxon>
        <taxon>Liliopsida</taxon>
        <taxon>Araceae</taxon>
        <taxon>Aroideae</taxon>
        <taxon>Colocasieae</taxon>
        <taxon>Colocasia</taxon>
    </lineage>
</organism>
<dbReference type="EMBL" id="NMUH01000054">
    <property type="protein sequence ID" value="MQL70031.1"/>
    <property type="molecule type" value="Genomic_DNA"/>
</dbReference>
<dbReference type="AlphaFoldDB" id="A0A843TGX7"/>
<evidence type="ECO:0000313" key="3">
    <source>
        <dbReference type="Proteomes" id="UP000652761"/>
    </source>
</evidence>
<keyword evidence="3" id="KW-1185">Reference proteome</keyword>
<comment type="caution">
    <text evidence="2">The sequence shown here is derived from an EMBL/GenBank/DDBJ whole genome shotgun (WGS) entry which is preliminary data.</text>
</comment>
<gene>
    <name evidence="2" type="ORF">Taro_002341</name>
</gene>
<dbReference type="Proteomes" id="UP000652761">
    <property type="component" value="Unassembled WGS sequence"/>
</dbReference>
<accession>A0A843TGX7</accession>
<feature type="region of interest" description="Disordered" evidence="1">
    <location>
        <begin position="21"/>
        <end position="57"/>
    </location>
</feature>
<reference evidence="2" key="1">
    <citation type="submission" date="2017-07" db="EMBL/GenBank/DDBJ databases">
        <title>Taro Niue Genome Assembly and Annotation.</title>
        <authorList>
            <person name="Atibalentja N."/>
            <person name="Keating K."/>
            <person name="Fields C.J."/>
        </authorList>
    </citation>
    <scope>NUCLEOTIDE SEQUENCE</scope>
    <source>
        <strain evidence="2">Niue_2</strain>
        <tissue evidence="2">Leaf</tissue>
    </source>
</reference>